<reference evidence="5" key="1">
    <citation type="submission" date="2012-02" db="EMBL/GenBank/DDBJ databases">
        <title>Complete sequence of chromosome of Methanomethylovorans hollandica DSM 15978.</title>
        <authorList>
            <person name="Lucas S."/>
            <person name="Copeland A."/>
            <person name="Lapidus A."/>
            <person name="Glavina del Rio T."/>
            <person name="Dalin E."/>
            <person name="Tice H."/>
            <person name="Bruce D."/>
            <person name="Goodwin L."/>
            <person name="Pitluck S."/>
            <person name="Peters L."/>
            <person name="Mikhailova N."/>
            <person name="Held B."/>
            <person name="Kyrpides N."/>
            <person name="Mavromatis K."/>
            <person name="Ivanova N."/>
            <person name="Brettin T."/>
            <person name="Detter J.C."/>
            <person name="Han C."/>
            <person name="Larimer F."/>
            <person name="Land M."/>
            <person name="Hauser L."/>
            <person name="Markowitz V."/>
            <person name="Cheng J.-F."/>
            <person name="Hugenholtz P."/>
            <person name="Woyke T."/>
            <person name="Wu D."/>
            <person name="Spring S."/>
            <person name="Schroeder M."/>
            <person name="Brambilla E."/>
            <person name="Klenk H.-P."/>
            <person name="Eisen J.A."/>
        </authorList>
    </citation>
    <scope>NUCLEOTIDE SEQUENCE [LARGE SCALE GENOMIC DNA]</scope>
    <source>
        <strain evidence="5">DSM 15978 / NBRC 107637 / DMS1</strain>
    </source>
</reference>
<dbReference type="KEGG" id="mhz:Metho_1903"/>
<keyword evidence="2" id="KW-0326">Glycosidase</keyword>
<dbReference type="Proteomes" id="UP000010866">
    <property type="component" value="Chromosome"/>
</dbReference>
<dbReference type="OrthoDB" id="101984at2157"/>
<dbReference type="SUPFAM" id="SSF51445">
    <property type="entry name" value="(Trans)glycosidases"/>
    <property type="match status" value="1"/>
</dbReference>
<name>L0KZF6_METHD</name>
<evidence type="ECO:0000256" key="1">
    <source>
        <dbReference type="ARBA" id="ARBA00022801"/>
    </source>
</evidence>
<dbReference type="InterPro" id="IPR051887">
    <property type="entry name" value="GH18_Domain-Containing"/>
</dbReference>
<dbReference type="STRING" id="867904.Metho_1903"/>
<protein>
    <recommendedName>
        <fullName evidence="3">DUF2341 domain-containing protein</fullName>
    </recommendedName>
</protein>
<keyword evidence="1" id="KW-0378">Hydrolase</keyword>
<dbReference type="PANTHER" id="PTHR46290:SF1">
    <property type="entry name" value="DI-N-ACETYLCHITOBIASE"/>
    <property type="match status" value="1"/>
</dbReference>
<dbReference type="RefSeq" id="WP_015325245.1">
    <property type="nucleotide sequence ID" value="NC_019977.1"/>
</dbReference>
<dbReference type="PANTHER" id="PTHR46290">
    <property type="entry name" value="DI-N-ACETYLCHITOBIASE"/>
    <property type="match status" value="1"/>
</dbReference>
<gene>
    <name evidence="4" type="ordered locus">Metho_1903</name>
</gene>
<dbReference type="HOGENOM" id="CLU_392631_0_0_2"/>
<dbReference type="GeneID" id="14406416"/>
<dbReference type="GO" id="GO:0016798">
    <property type="term" value="F:hydrolase activity, acting on glycosyl bonds"/>
    <property type="evidence" value="ECO:0007669"/>
    <property type="project" value="UniProtKB-KW"/>
</dbReference>
<evidence type="ECO:0000313" key="4">
    <source>
        <dbReference type="EMBL" id="AGB50080.1"/>
    </source>
</evidence>
<evidence type="ECO:0000259" key="3">
    <source>
        <dbReference type="Pfam" id="PF10102"/>
    </source>
</evidence>
<proteinExistence type="predicted"/>
<dbReference type="InterPro" id="IPR017853">
    <property type="entry name" value="GH"/>
</dbReference>
<keyword evidence="5" id="KW-1185">Reference proteome</keyword>
<dbReference type="AlphaFoldDB" id="L0KZF6"/>
<accession>L0KZF6</accession>
<feature type="domain" description="DUF2341" evidence="3">
    <location>
        <begin position="73"/>
        <end position="153"/>
    </location>
</feature>
<evidence type="ECO:0000313" key="5">
    <source>
        <dbReference type="Proteomes" id="UP000010866"/>
    </source>
</evidence>
<dbReference type="Gene3D" id="3.20.20.80">
    <property type="entry name" value="Glycosidases"/>
    <property type="match status" value="1"/>
</dbReference>
<evidence type="ECO:0000256" key="2">
    <source>
        <dbReference type="ARBA" id="ARBA00023295"/>
    </source>
</evidence>
<dbReference type="Pfam" id="PF10102">
    <property type="entry name" value="DUF2341"/>
    <property type="match status" value="1"/>
</dbReference>
<sequence precursor="true">MMERSLIKLLYVSTVLLLMAGSAHALTEAGGGEWNYSSTLYIQENSGADLSGYQVNILLDSSNFDFTQADSRGKDIRLEFAGMQLSHWTEFWDAGTATASVWVKVPSLKANDRSEIKLYYGNPLAEDVSSGASTFELFDDFSESRLAFGAWDTNTNGGGQIVFSSGVCNLLVPAKHPNGFAVIKSKKDFPINSSLVVKRKKVTTGEDTRGPILEQGFVDARSETRSWVLMQTELNNEAFVTWTMKNDKDNIRYNPWDLSDVNVQHDVWYVSETAWYQEGDEINKVSWFKNGVRDPRMDVVSTEENPYVPGANMKVFLKSNTYVDGSPNTGSMSIDYLFVRKYTSQKPTVSFSAMQTEEQPAEEIVEEPEVPELVLPEGKVLSIRYFDVEDYDDTILSRFNSTGVNMVFLRTTEDSIWKSERFIKTAHENGIKVYAMLFIPEGINATSGKDQFLSTVNAILDYNTKSLADFDGIDITLDPCTKDTEQACQDNILLLEEVRNVTTDKIPLAVDVPASYDLTELAGFSDNVDLFVFLAYDAEEQLGSTSAVVDALASKMGQARVDDSKAMIDLMVTYLPSENATTSELIGGLYDYYSNDPAFSGIVMTLESDYSQVVPTEEENEDESQSKGIPGFGIVSVIIGFSLVSHLKKGRR</sequence>
<dbReference type="InterPro" id="IPR018765">
    <property type="entry name" value="DUF2341"/>
</dbReference>
<dbReference type="EMBL" id="CP003362">
    <property type="protein sequence ID" value="AGB50080.1"/>
    <property type="molecule type" value="Genomic_DNA"/>
</dbReference>
<organism evidence="4 5">
    <name type="scientific">Methanomethylovorans hollandica (strain DSM 15978 / NBRC 107637 / DMS1)</name>
    <dbReference type="NCBI Taxonomy" id="867904"/>
    <lineage>
        <taxon>Archaea</taxon>
        <taxon>Methanobacteriati</taxon>
        <taxon>Methanobacteriota</taxon>
        <taxon>Stenosarchaea group</taxon>
        <taxon>Methanomicrobia</taxon>
        <taxon>Methanosarcinales</taxon>
        <taxon>Methanosarcinaceae</taxon>
        <taxon>Methanomethylovorans</taxon>
    </lineage>
</organism>